<name>A0A482A2G8_TRICY</name>
<reference evidence="3" key="1">
    <citation type="journal article" date="2019" name="BMC Genomics">
        <title>De novo transcriptome assembly of the cubomedusa Tripedalia cystophora, including the analysis of a set of genes involved in peptidergic neurotransmission.</title>
        <authorList>
            <person name="Nielsen S.K."/>
            <person name="Koch T.L."/>
            <person name="Hauser F."/>
            <person name="Garm A."/>
            <person name="Grimmelikhuijzen C.J."/>
        </authorList>
    </citation>
    <scope>NUCLEOTIDE SEQUENCE</scope>
</reference>
<proteinExistence type="evidence at transcript level"/>
<sequence length="278" mass="32628">MVKIFIVALFCVAYVQPAVIRTFVVRDVQPRGLHNHEILSSSDSSSGGVKKREATLMKANANTWNRVAFKHQRERRDTPPWVKGRYGRGILHQNLRQLSEGAVKVPREDYEKKVMAFLLNNRLAREANKFHGRLYARQMWHRQRYGREGRQGRTRKAPTSPFIDEEKRISEEEGENLKSSLRKKESAAPGWHHGRYGRRVYGYYQGSMKRETPLWAKGRYGKREKEGDGHELSRRYRKEDENDEQDVDEIYDEGEIEHSEDGHEENAQYFQLSSRADH</sequence>
<protein>
    <submittedName>
        <fullName evidence="3">RYamide</fullName>
    </submittedName>
</protein>
<dbReference type="AlphaFoldDB" id="A0A482A2G8"/>
<feature type="region of interest" description="Disordered" evidence="1">
    <location>
        <begin position="221"/>
        <end position="278"/>
    </location>
</feature>
<feature type="compositionally biased region" description="Acidic residues" evidence="1">
    <location>
        <begin position="241"/>
        <end position="255"/>
    </location>
</feature>
<evidence type="ECO:0000256" key="1">
    <source>
        <dbReference type="SAM" id="MobiDB-lite"/>
    </source>
</evidence>
<feature type="compositionally biased region" description="Basic and acidic residues" evidence="1">
    <location>
        <begin position="256"/>
        <end position="266"/>
    </location>
</feature>
<feature type="compositionally biased region" description="Polar residues" evidence="1">
    <location>
        <begin position="268"/>
        <end position="278"/>
    </location>
</feature>
<accession>A0A482A2G8</accession>
<keyword evidence="2" id="KW-0732">Signal</keyword>
<feature type="chain" id="PRO_5019810380" evidence="2">
    <location>
        <begin position="18"/>
        <end position="278"/>
    </location>
</feature>
<organism evidence="3">
    <name type="scientific">Tripedalia cystophora</name>
    <name type="common">Mangrove box jellyfish</name>
    <dbReference type="NCBI Taxonomy" id="6141"/>
    <lineage>
        <taxon>Eukaryota</taxon>
        <taxon>Metazoa</taxon>
        <taxon>Cnidaria</taxon>
        <taxon>Cubozoa</taxon>
        <taxon>Carybdeida</taxon>
        <taxon>Tripedaliidae</taxon>
        <taxon>Tripedalia</taxon>
    </lineage>
</organism>
<feature type="region of interest" description="Disordered" evidence="1">
    <location>
        <begin position="146"/>
        <end position="189"/>
    </location>
</feature>
<dbReference type="EMBL" id="MH705357">
    <property type="protein sequence ID" value="QBL07846.1"/>
    <property type="molecule type" value="mRNA"/>
</dbReference>
<feature type="signal peptide" evidence="2">
    <location>
        <begin position="1"/>
        <end position="17"/>
    </location>
</feature>
<evidence type="ECO:0000313" key="3">
    <source>
        <dbReference type="EMBL" id="QBL07846.1"/>
    </source>
</evidence>
<feature type="compositionally biased region" description="Basic and acidic residues" evidence="1">
    <location>
        <begin position="221"/>
        <end position="240"/>
    </location>
</feature>
<evidence type="ECO:0000256" key="2">
    <source>
        <dbReference type="SAM" id="SignalP"/>
    </source>
</evidence>